<proteinExistence type="predicted"/>
<feature type="compositionally biased region" description="Basic and acidic residues" evidence="1">
    <location>
        <begin position="72"/>
        <end position="89"/>
    </location>
</feature>
<sequence length="104" mass="11600">MKTVTTQTWILSFGSDHLLRMHPMRWGLSTAEIAICLAVPRCIPRHLLAKLQNLEGSAEGKCDPCEASPGIPKKDRDIPMNEKPAKAHQKRQEVSALIICYIHG</sequence>
<protein>
    <submittedName>
        <fullName evidence="2">Uncharacterized protein</fullName>
    </submittedName>
</protein>
<organism evidence="2 3">
    <name type="scientific">Coccidioides immitis RMSCC 2394</name>
    <dbReference type="NCBI Taxonomy" id="404692"/>
    <lineage>
        <taxon>Eukaryota</taxon>
        <taxon>Fungi</taxon>
        <taxon>Dikarya</taxon>
        <taxon>Ascomycota</taxon>
        <taxon>Pezizomycotina</taxon>
        <taxon>Eurotiomycetes</taxon>
        <taxon>Eurotiomycetidae</taxon>
        <taxon>Onygenales</taxon>
        <taxon>Onygenaceae</taxon>
        <taxon>Coccidioides</taxon>
    </lineage>
</organism>
<accession>A0A0J6YNP7</accession>
<evidence type="ECO:0000313" key="2">
    <source>
        <dbReference type="EMBL" id="KMP09335.1"/>
    </source>
</evidence>
<dbReference type="EMBL" id="DS028099">
    <property type="protein sequence ID" value="KMP09335.1"/>
    <property type="molecule type" value="Genomic_DNA"/>
</dbReference>
<dbReference type="Proteomes" id="UP000054565">
    <property type="component" value="Unassembled WGS sequence"/>
</dbReference>
<name>A0A0J6YNP7_COCIT</name>
<evidence type="ECO:0000313" key="3">
    <source>
        <dbReference type="Proteomes" id="UP000054565"/>
    </source>
</evidence>
<reference evidence="3" key="1">
    <citation type="journal article" date="2010" name="Genome Res.">
        <title>Population genomic sequencing of Coccidioides fungi reveals recent hybridization and transposon control.</title>
        <authorList>
            <person name="Neafsey D.E."/>
            <person name="Barker B.M."/>
            <person name="Sharpton T.J."/>
            <person name="Stajich J.E."/>
            <person name="Park D.J."/>
            <person name="Whiston E."/>
            <person name="Hung C.-Y."/>
            <person name="McMahan C."/>
            <person name="White J."/>
            <person name="Sykes S."/>
            <person name="Heiman D."/>
            <person name="Young S."/>
            <person name="Zeng Q."/>
            <person name="Abouelleil A."/>
            <person name="Aftuck L."/>
            <person name="Bessette D."/>
            <person name="Brown A."/>
            <person name="FitzGerald M."/>
            <person name="Lui A."/>
            <person name="Macdonald J.P."/>
            <person name="Priest M."/>
            <person name="Orbach M.J."/>
            <person name="Galgiani J.N."/>
            <person name="Kirkland T.N."/>
            <person name="Cole G.T."/>
            <person name="Birren B.W."/>
            <person name="Henn M.R."/>
            <person name="Taylor J.W."/>
            <person name="Rounsley S.D."/>
        </authorList>
    </citation>
    <scope>NUCLEOTIDE SEQUENCE [LARGE SCALE GENOMIC DNA]</scope>
    <source>
        <strain evidence="3">RMSCC 2394</strain>
    </source>
</reference>
<gene>
    <name evidence="2" type="ORF">CIRG_09505</name>
</gene>
<dbReference type="AlphaFoldDB" id="A0A0J6YNP7"/>
<feature type="region of interest" description="Disordered" evidence="1">
    <location>
        <begin position="58"/>
        <end position="89"/>
    </location>
</feature>
<evidence type="ECO:0000256" key="1">
    <source>
        <dbReference type="SAM" id="MobiDB-lite"/>
    </source>
</evidence>